<sequence length="130" mass="14066">MPFLNGLIRIDATDTGQGFALLEMNMNPLSGPETHIHVNEDEYFYVLEGTYEFRCGEELFTCGPGDVVKVPRGEPHRLTAGPAGGRHLTMFHPAGPEGWFVEADSLAASGALTPEAAGLLFDKYGMIRPG</sequence>
<comment type="caution">
    <text evidence="2">The sequence shown here is derived from an EMBL/GenBank/DDBJ whole genome shotgun (WGS) entry which is preliminary data.</text>
</comment>
<proteinExistence type="predicted"/>
<gene>
    <name evidence="2" type="ORF">BU204_21400</name>
</gene>
<dbReference type="PANTHER" id="PTHR36440">
    <property type="entry name" value="PUTATIVE (AFU_ORTHOLOGUE AFUA_8G07350)-RELATED"/>
    <property type="match status" value="1"/>
</dbReference>
<dbReference type="InterPro" id="IPR013096">
    <property type="entry name" value="Cupin_2"/>
</dbReference>
<accession>A0A1Q8CMB3</accession>
<organism evidence="2 3">
    <name type="scientific">Actinophytocola xanthii</name>
    <dbReference type="NCBI Taxonomy" id="1912961"/>
    <lineage>
        <taxon>Bacteria</taxon>
        <taxon>Bacillati</taxon>
        <taxon>Actinomycetota</taxon>
        <taxon>Actinomycetes</taxon>
        <taxon>Pseudonocardiales</taxon>
        <taxon>Pseudonocardiaceae</taxon>
    </lineage>
</organism>
<dbReference type="EMBL" id="MSIE01000040">
    <property type="protein sequence ID" value="OLF15485.1"/>
    <property type="molecule type" value="Genomic_DNA"/>
</dbReference>
<evidence type="ECO:0000313" key="2">
    <source>
        <dbReference type="EMBL" id="OLF15485.1"/>
    </source>
</evidence>
<dbReference type="AlphaFoldDB" id="A0A1Q8CMB3"/>
<feature type="domain" description="Cupin type-2" evidence="1">
    <location>
        <begin position="24"/>
        <end position="79"/>
    </location>
</feature>
<dbReference type="SUPFAM" id="SSF51182">
    <property type="entry name" value="RmlC-like cupins"/>
    <property type="match status" value="1"/>
</dbReference>
<protein>
    <recommendedName>
        <fullName evidence="1">Cupin type-2 domain-containing protein</fullName>
    </recommendedName>
</protein>
<dbReference type="STRING" id="1912961.BU204_21400"/>
<dbReference type="PANTHER" id="PTHR36440:SF1">
    <property type="entry name" value="PUTATIVE (AFU_ORTHOLOGUE AFUA_8G07350)-RELATED"/>
    <property type="match status" value="1"/>
</dbReference>
<dbReference type="Proteomes" id="UP000185596">
    <property type="component" value="Unassembled WGS sequence"/>
</dbReference>
<dbReference type="SMR" id="A0A1Q8CMB3"/>
<evidence type="ECO:0000259" key="1">
    <source>
        <dbReference type="Pfam" id="PF07883"/>
    </source>
</evidence>
<reference evidence="2 3" key="1">
    <citation type="submission" date="2016-12" db="EMBL/GenBank/DDBJ databases">
        <title>The draft genome sequence of Actinophytocola sp. 11-183.</title>
        <authorList>
            <person name="Wang W."/>
            <person name="Yuan L."/>
        </authorList>
    </citation>
    <scope>NUCLEOTIDE SEQUENCE [LARGE SCALE GENOMIC DNA]</scope>
    <source>
        <strain evidence="2 3">11-183</strain>
    </source>
</reference>
<dbReference type="Pfam" id="PF07883">
    <property type="entry name" value="Cupin_2"/>
    <property type="match status" value="1"/>
</dbReference>
<dbReference type="InterPro" id="IPR011051">
    <property type="entry name" value="RmlC_Cupin_sf"/>
</dbReference>
<keyword evidence="3" id="KW-1185">Reference proteome</keyword>
<evidence type="ECO:0000313" key="3">
    <source>
        <dbReference type="Proteomes" id="UP000185596"/>
    </source>
</evidence>
<dbReference type="Gene3D" id="2.60.120.10">
    <property type="entry name" value="Jelly Rolls"/>
    <property type="match status" value="1"/>
</dbReference>
<dbReference type="InterPro" id="IPR014710">
    <property type="entry name" value="RmlC-like_jellyroll"/>
</dbReference>
<name>A0A1Q8CMB3_9PSEU</name>
<dbReference type="InterPro" id="IPR053146">
    <property type="entry name" value="QDO-like"/>
</dbReference>